<evidence type="ECO:0000313" key="9">
    <source>
        <dbReference type="Proteomes" id="UP001379533"/>
    </source>
</evidence>
<keyword evidence="3 6" id="KW-1133">Transmembrane helix</keyword>
<proteinExistence type="predicted"/>
<sequence>MFDSVLGRGAQPSRVFFRGAIVSVTVHVVVLGLGVYLSVHKPKAMEKPIAPMVLLQPPPLQPPAPRPPAVQTPSVPAKPVQKKPNIIQDTETPPVEKDPAPTQSASSAEPGPSTGDTSNASGAVGGTGTGPSTCGGIGQPPCGTAPPCGGPGQPCAPEGGETVLPFIPGMVRPTLVSGDEMPTPPREAIMAKVEGLVLASCTITATGNVTHCRIIKGLPYMDDAILSNLQARKYTPIMYQGRPVSVEYKFPFRIVAQ</sequence>
<keyword evidence="2 6" id="KW-0812">Transmembrane</keyword>
<evidence type="ECO:0000313" key="8">
    <source>
        <dbReference type="EMBL" id="WXA90716.1"/>
    </source>
</evidence>
<organism evidence="8 9">
    <name type="scientific">Pendulispora brunnea</name>
    <dbReference type="NCBI Taxonomy" id="2905690"/>
    <lineage>
        <taxon>Bacteria</taxon>
        <taxon>Pseudomonadati</taxon>
        <taxon>Myxococcota</taxon>
        <taxon>Myxococcia</taxon>
        <taxon>Myxococcales</taxon>
        <taxon>Sorangiineae</taxon>
        <taxon>Pendulisporaceae</taxon>
        <taxon>Pendulispora</taxon>
    </lineage>
</organism>
<evidence type="ECO:0000256" key="4">
    <source>
        <dbReference type="ARBA" id="ARBA00023136"/>
    </source>
</evidence>
<evidence type="ECO:0000256" key="1">
    <source>
        <dbReference type="ARBA" id="ARBA00004167"/>
    </source>
</evidence>
<keyword evidence="4 6" id="KW-0472">Membrane</keyword>
<feature type="transmembrane region" description="Helical" evidence="6">
    <location>
        <begin position="15"/>
        <end position="39"/>
    </location>
</feature>
<feature type="compositionally biased region" description="Gly residues" evidence="5">
    <location>
        <begin position="123"/>
        <end position="132"/>
    </location>
</feature>
<evidence type="ECO:0000256" key="6">
    <source>
        <dbReference type="SAM" id="Phobius"/>
    </source>
</evidence>
<feature type="compositionally biased region" description="Pro residues" evidence="5">
    <location>
        <begin position="56"/>
        <end position="70"/>
    </location>
</feature>
<evidence type="ECO:0000256" key="3">
    <source>
        <dbReference type="ARBA" id="ARBA00022989"/>
    </source>
</evidence>
<keyword evidence="9" id="KW-1185">Reference proteome</keyword>
<feature type="region of interest" description="Disordered" evidence="5">
    <location>
        <begin position="56"/>
        <end position="132"/>
    </location>
</feature>
<name>A0ABZ2JWD7_9BACT</name>
<dbReference type="SUPFAM" id="SSF74653">
    <property type="entry name" value="TolA/TonB C-terminal domain"/>
    <property type="match status" value="1"/>
</dbReference>
<dbReference type="Pfam" id="PF03544">
    <property type="entry name" value="TonB_C"/>
    <property type="match status" value="1"/>
</dbReference>
<evidence type="ECO:0000256" key="2">
    <source>
        <dbReference type="ARBA" id="ARBA00022692"/>
    </source>
</evidence>
<dbReference type="Gene3D" id="3.30.1150.10">
    <property type="match status" value="1"/>
</dbReference>
<dbReference type="InterPro" id="IPR006260">
    <property type="entry name" value="TonB/TolA_C"/>
</dbReference>
<feature type="domain" description="TonB C-terminal" evidence="7">
    <location>
        <begin position="185"/>
        <end position="253"/>
    </location>
</feature>
<protein>
    <submittedName>
        <fullName evidence="8">Energy transducer TonB</fullName>
    </submittedName>
</protein>
<evidence type="ECO:0000259" key="7">
    <source>
        <dbReference type="Pfam" id="PF03544"/>
    </source>
</evidence>
<dbReference type="NCBIfam" id="TIGR01352">
    <property type="entry name" value="tonB_Cterm"/>
    <property type="match status" value="1"/>
</dbReference>
<dbReference type="InterPro" id="IPR037682">
    <property type="entry name" value="TonB_C"/>
</dbReference>
<dbReference type="Proteomes" id="UP001379533">
    <property type="component" value="Chromosome"/>
</dbReference>
<gene>
    <name evidence="8" type="ORF">LZC95_30215</name>
</gene>
<comment type="subcellular location">
    <subcellularLocation>
        <location evidence="1">Membrane</location>
        <topology evidence="1">Single-pass membrane protein</topology>
    </subcellularLocation>
</comment>
<dbReference type="EMBL" id="CP089982">
    <property type="protein sequence ID" value="WXA90716.1"/>
    <property type="molecule type" value="Genomic_DNA"/>
</dbReference>
<evidence type="ECO:0000256" key="5">
    <source>
        <dbReference type="SAM" id="MobiDB-lite"/>
    </source>
</evidence>
<accession>A0ABZ2JWD7</accession>
<dbReference type="RefSeq" id="WP_394841334.1">
    <property type="nucleotide sequence ID" value="NZ_CP089982.1"/>
</dbReference>
<reference evidence="8 9" key="1">
    <citation type="submission" date="2021-12" db="EMBL/GenBank/DDBJ databases">
        <title>Discovery of the Pendulisporaceae a myxobacterial family with distinct sporulation behavior and unique specialized metabolism.</title>
        <authorList>
            <person name="Garcia R."/>
            <person name="Popoff A."/>
            <person name="Bader C.D."/>
            <person name="Loehr J."/>
            <person name="Walesch S."/>
            <person name="Walt C."/>
            <person name="Boldt J."/>
            <person name="Bunk B."/>
            <person name="Haeckl F.J.F.P.J."/>
            <person name="Gunesch A.P."/>
            <person name="Birkelbach J."/>
            <person name="Nuebel U."/>
            <person name="Pietschmann T."/>
            <person name="Bach T."/>
            <person name="Mueller R."/>
        </authorList>
    </citation>
    <scope>NUCLEOTIDE SEQUENCE [LARGE SCALE GENOMIC DNA]</scope>
    <source>
        <strain evidence="8 9">MSr12523</strain>
    </source>
</reference>